<evidence type="ECO:0000313" key="2">
    <source>
        <dbReference type="EMBL" id="AAR37570.1"/>
    </source>
</evidence>
<accession>Q6SHQ1</accession>
<organism evidence="2">
    <name type="scientific">uncultured marine bacterium 313</name>
    <dbReference type="NCBI Taxonomy" id="257386"/>
    <lineage>
        <taxon>Bacteria</taxon>
        <taxon>environmental samples</taxon>
    </lineage>
</organism>
<reference evidence="2" key="1">
    <citation type="submission" date="2003-11" db="EMBL/GenBank/DDBJ databases">
        <authorList>
            <person name="Heidelberg J.F."/>
            <person name="Eisen J.A."/>
            <person name="Nelson W.C."/>
            <person name="DeLong E.F."/>
        </authorList>
    </citation>
    <scope>NUCLEOTIDE SEQUENCE</scope>
</reference>
<gene>
    <name evidence="2" type="ORF">MBMO_EBAC750-11E01.13</name>
</gene>
<protein>
    <submittedName>
        <fullName evidence="2">Uncharacterized protein</fullName>
    </submittedName>
</protein>
<dbReference type="AlphaFoldDB" id="Q6SHQ1"/>
<sequence length="38" mass="4458">MRGMNNETIDHFDTAPSKSFEFFSHPTTKKDPLYRVPD</sequence>
<feature type="region of interest" description="Disordered" evidence="1">
    <location>
        <begin position="17"/>
        <end position="38"/>
    </location>
</feature>
<reference evidence="2" key="2">
    <citation type="submission" date="2003-12" db="EMBL/GenBank/DDBJ databases">
        <title>Monterey Bay Coastal Ocean Microbial Observatory environmental clone sequencing.</title>
        <authorList>
            <person name="DeLong E.F."/>
        </authorList>
    </citation>
    <scope>NUCLEOTIDE SEQUENCE</scope>
</reference>
<evidence type="ECO:0000256" key="1">
    <source>
        <dbReference type="SAM" id="MobiDB-lite"/>
    </source>
</evidence>
<feature type="compositionally biased region" description="Basic and acidic residues" evidence="1">
    <location>
        <begin position="28"/>
        <end position="38"/>
    </location>
</feature>
<proteinExistence type="predicted"/>
<name>Q6SHQ1_9BACT</name>
<dbReference type="EMBL" id="AY458633">
    <property type="protein sequence ID" value="AAR37570.1"/>
    <property type="molecule type" value="Genomic_DNA"/>
</dbReference>